<evidence type="ECO:0000313" key="2">
    <source>
        <dbReference type="Proteomes" id="UP000396835"/>
    </source>
</evidence>
<evidence type="ECO:0000313" key="1">
    <source>
        <dbReference type="EMBL" id="VFB14865.1"/>
    </source>
</evidence>
<gene>
    <name evidence="1" type="ORF">NCTC7812_02434</name>
</gene>
<accession>A0A449I602</accession>
<protein>
    <submittedName>
        <fullName evidence="1">Uncharacterized protein</fullName>
    </submittedName>
</protein>
<organism evidence="1 2">
    <name type="scientific">Prevotella heparinolytica</name>
    <dbReference type="NCBI Taxonomy" id="28113"/>
    <lineage>
        <taxon>Bacteria</taxon>
        <taxon>Pseudomonadati</taxon>
        <taxon>Bacteroidota</taxon>
        <taxon>Bacteroidia</taxon>
        <taxon>Bacteroidales</taxon>
        <taxon>Bacteroidaceae</taxon>
        <taxon>Bacteroides</taxon>
    </lineage>
</organism>
<dbReference type="RefSeq" id="WP_131752662.1">
    <property type="nucleotide sequence ID" value="NZ_CAACYH010000004.1"/>
</dbReference>
<proteinExistence type="predicted"/>
<reference evidence="1 2" key="1">
    <citation type="submission" date="2019-02" db="EMBL/GenBank/DDBJ databases">
        <authorList>
            <consortium name="Pathogen Informatics"/>
        </authorList>
    </citation>
    <scope>NUCLEOTIDE SEQUENCE [LARGE SCALE GENOMIC DNA]</scope>
    <source>
        <strain evidence="1 2">3012STDY7078512</strain>
    </source>
</reference>
<dbReference type="EMBL" id="CAACYH010000004">
    <property type="protein sequence ID" value="VFB14865.1"/>
    <property type="molecule type" value="Genomic_DNA"/>
</dbReference>
<sequence>MKGTAPKLIETESPARAKAFKTELALGKIPFTLSVRGYVFGTFYEFVIPRIYSEYAIKLWRRICISVPDKRVL</sequence>
<dbReference type="Proteomes" id="UP000396835">
    <property type="component" value="Unassembled WGS sequence"/>
</dbReference>
<name>A0A449I602_9BACE</name>
<dbReference type="AlphaFoldDB" id="A0A449I602"/>